<dbReference type="EMBL" id="BSFL01000003">
    <property type="protein sequence ID" value="GLK80628.1"/>
    <property type="molecule type" value="Genomic_DNA"/>
</dbReference>
<sequence>MTEDVYDNLPEDNEQAFVVLEAHFREILTQELSNEESNYSIWMHRADYANRIIAAARSLDILFIKDFRPPPSSNRDDSDYFIELDRVVSNLLIQIKINHARRRKTFSVHLDAPEKKKIHFYITQIRDCVAKSNLDNPKKEAIFGKLSSLQTEVDRDRTRFEIIADATRRLAGMAGDFEKEGLRPYLKYILLLFGEVDAAKEAEQRQLPAPNERKQLEAPREAEETKSSRHRNGPDDDIPF</sequence>
<feature type="compositionally biased region" description="Basic and acidic residues" evidence="1">
    <location>
        <begin position="211"/>
        <end position="227"/>
    </location>
</feature>
<dbReference type="RefSeq" id="WP_271201119.1">
    <property type="nucleotide sequence ID" value="NZ_BSFL01000003.1"/>
</dbReference>
<name>A0A9W6JQL9_9HYPH</name>
<feature type="region of interest" description="Disordered" evidence="1">
    <location>
        <begin position="202"/>
        <end position="240"/>
    </location>
</feature>
<dbReference type="Proteomes" id="UP001143309">
    <property type="component" value="Unassembled WGS sequence"/>
</dbReference>
<keyword evidence="3" id="KW-1185">Reference proteome</keyword>
<gene>
    <name evidence="2" type="ORF">GCM10008174_23690</name>
</gene>
<evidence type="ECO:0000313" key="3">
    <source>
        <dbReference type="Proteomes" id="UP001143309"/>
    </source>
</evidence>
<evidence type="ECO:0000313" key="2">
    <source>
        <dbReference type="EMBL" id="GLK80628.1"/>
    </source>
</evidence>
<reference evidence="2" key="1">
    <citation type="journal article" date="2014" name="Int. J. Syst. Evol. Microbiol.">
        <title>Complete genome sequence of Corynebacterium casei LMG S-19264T (=DSM 44701T), isolated from a smear-ripened cheese.</title>
        <authorList>
            <consortium name="US DOE Joint Genome Institute (JGI-PGF)"/>
            <person name="Walter F."/>
            <person name="Albersmeier A."/>
            <person name="Kalinowski J."/>
            <person name="Ruckert C."/>
        </authorList>
    </citation>
    <scope>NUCLEOTIDE SEQUENCE</scope>
    <source>
        <strain evidence="2">VKM B-2748</strain>
    </source>
</reference>
<evidence type="ECO:0000256" key="1">
    <source>
        <dbReference type="SAM" id="MobiDB-lite"/>
    </source>
</evidence>
<dbReference type="AlphaFoldDB" id="A0A9W6JQL9"/>
<accession>A0A9W6JQL9</accession>
<reference evidence="2" key="2">
    <citation type="submission" date="2023-01" db="EMBL/GenBank/DDBJ databases">
        <authorList>
            <person name="Sun Q."/>
            <person name="Evtushenko L."/>
        </authorList>
    </citation>
    <scope>NUCLEOTIDE SEQUENCE</scope>
    <source>
        <strain evidence="2">VKM B-2748</strain>
    </source>
</reference>
<organism evidence="2 3">
    <name type="scientific">Methylopila turkensis</name>
    <dbReference type="NCBI Taxonomy" id="1437816"/>
    <lineage>
        <taxon>Bacteria</taxon>
        <taxon>Pseudomonadati</taxon>
        <taxon>Pseudomonadota</taxon>
        <taxon>Alphaproteobacteria</taxon>
        <taxon>Hyphomicrobiales</taxon>
        <taxon>Methylopilaceae</taxon>
        <taxon>Methylopila</taxon>
    </lineage>
</organism>
<comment type="caution">
    <text evidence="2">The sequence shown here is derived from an EMBL/GenBank/DDBJ whole genome shotgun (WGS) entry which is preliminary data.</text>
</comment>
<proteinExistence type="predicted"/>
<protein>
    <submittedName>
        <fullName evidence="2">Uncharacterized protein</fullName>
    </submittedName>
</protein>